<accession>A0A5Q4VH25</accession>
<dbReference type="AlphaFoldDB" id="A0A5Q4VH25"/>
<sequence length="262" mass="29625">MGHVFDQKDSETYLKWRQSEEGLLSTTLETRLFFDLLCPAPEDSILDIGCGYGEILEACISRGLDCTGLEPSPFMLDLALERLGNKAGLFRGYAEDLPFDDNSFNHACLFTTLEFVSEPKKAMEEAFRVAKDRVFIGVLNRYAIKGVQRRIQGFFGKGIYAKARFFSLWEMKTMVKELVGDVPVTWRSICLFPETSGSISFSPDTWPLARRMPFGTFVGMVVTLKPRFRVRPLALPYPSESRYNEGITGFAAQSGEKMRKDS</sequence>
<dbReference type="Proteomes" id="UP000321899">
    <property type="component" value="Unassembled WGS sequence"/>
</dbReference>
<gene>
    <name evidence="2" type="ORF">FIM25_01310</name>
</gene>
<dbReference type="EMBL" id="VDMB01000001">
    <property type="protein sequence ID" value="TYT76218.1"/>
    <property type="molecule type" value="Genomic_DNA"/>
</dbReference>
<dbReference type="CDD" id="cd02440">
    <property type="entry name" value="AdoMet_MTases"/>
    <property type="match status" value="1"/>
</dbReference>
<comment type="caution">
    <text evidence="2">The sequence shown here is derived from an EMBL/GenBank/DDBJ whole genome shotgun (WGS) entry which is preliminary data.</text>
</comment>
<dbReference type="Pfam" id="PF08241">
    <property type="entry name" value="Methyltransf_11"/>
    <property type="match status" value="1"/>
</dbReference>
<keyword evidence="3" id="KW-1185">Reference proteome</keyword>
<dbReference type="PANTHER" id="PTHR42912:SF80">
    <property type="entry name" value="METHYLTRANSFERASE DOMAIN-CONTAINING PROTEIN"/>
    <property type="match status" value="1"/>
</dbReference>
<dbReference type="RefSeq" id="WP_139445362.1">
    <property type="nucleotide sequence ID" value="NZ_VDMB01000001.1"/>
</dbReference>
<dbReference type="GO" id="GO:0032259">
    <property type="term" value="P:methylation"/>
    <property type="evidence" value="ECO:0007669"/>
    <property type="project" value="UniProtKB-KW"/>
</dbReference>
<proteinExistence type="predicted"/>
<dbReference type="GO" id="GO:0008757">
    <property type="term" value="F:S-adenosylmethionine-dependent methyltransferase activity"/>
    <property type="evidence" value="ECO:0007669"/>
    <property type="project" value="InterPro"/>
</dbReference>
<dbReference type="InterPro" id="IPR050508">
    <property type="entry name" value="Methyltransf_Superfamily"/>
</dbReference>
<keyword evidence="2" id="KW-0808">Transferase</keyword>
<dbReference type="PANTHER" id="PTHR42912">
    <property type="entry name" value="METHYLTRANSFERASE"/>
    <property type="match status" value="1"/>
</dbReference>
<organism evidence="2 3">
    <name type="scientific">Desulfobotulus mexicanus</name>
    <dbReference type="NCBI Taxonomy" id="2586642"/>
    <lineage>
        <taxon>Bacteria</taxon>
        <taxon>Pseudomonadati</taxon>
        <taxon>Thermodesulfobacteriota</taxon>
        <taxon>Desulfobacteria</taxon>
        <taxon>Desulfobacterales</taxon>
        <taxon>Desulfobacteraceae</taxon>
        <taxon>Desulfobotulus</taxon>
    </lineage>
</organism>
<protein>
    <submittedName>
        <fullName evidence="2">Class I SAM-dependent methyltransferase</fullName>
    </submittedName>
</protein>
<dbReference type="InterPro" id="IPR029063">
    <property type="entry name" value="SAM-dependent_MTases_sf"/>
</dbReference>
<dbReference type="OrthoDB" id="9782767at2"/>
<dbReference type="InterPro" id="IPR013216">
    <property type="entry name" value="Methyltransf_11"/>
</dbReference>
<evidence type="ECO:0000313" key="3">
    <source>
        <dbReference type="Proteomes" id="UP000321899"/>
    </source>
</evidence>
<keyword evidence="2" id="KW-0489">Methyltransferase</keyword>
<feature type="domain" description="Methyltransferase type 11" evidence="1">
    <location>
        <begin position="46"/>
        <end position="132"/>
    </location>
</feature>
<evidence type="ECO:0000313" key="2">
    <source>
        <dbReference type="EMBL" id="TYT76218.1"/>
    </source>
</evidence>
<dbReference type="SUPFAM" id="SSF53335">
    <property type="entry name" value="S-adenosyl-L-methionine-dependent methyltransferases"/>
    <property type="match status" value="1"/>
</dbReference>
<name>A0A5Q4VH25_9BACT</name>
<reference evidence="2 3" key="1">
    <citation type="submission" date="2019-06" db="EMBL/GenBank/DDBJ databases">
        <title>Desulfobotulus mexicanus sp. nov., a novel sulfate-reducing bacterium isolated from the sediment of an alkaline crater lake in Mexico.</title>
        <authorList>
            <person name="Hirschler-Rea A."/>
        </authorList>
    </citation>
    <scope>NUCLEOTIDE SEQUENCE [LARGE SCALE GENOMIC DNA]</scope>
    <source>
        <strain evidence="2 3">PAR22N</strain>
    </source>
</reference>
<evidence type="ECO:0000259" key="1">
    <source>
        <dbReference type="Pfam" id="PF08241"/>
    </source>
</evidence>
<dbReference type="Gene3D" id="3.40.50.150">
    <property type="entry name" value="Vaccinia Virus protein VP39"/>
    <property type="match status" value="1"/>
</dbReference>